<evidence type="ECO:0000313" key="2">
    <source>
        <dbReference type="EMBL" id="MEK7950479.1"/>
    </source>
</evidence>
<evidence type="ECO:0000259" key="1">
    <source>
        <dbReference type="PROSITE" id="PS50022"/>
    </source>
</evidence>
<dbReference type="SUPFAM" id="SSF48208">
    <property type="entry name" value="Six-hairpin glycosidases"/>
    <property type="match status" value="1"/>
</dbReference>
<keyword evidence="3" id="KW-1185">Reference proteome</keyword>
<dbReference type="InterPro" id="IPR012341">
    <property type="entry name" value="6hp_glycosidase-like_sf"/>
</dbReference>
<dbReference type="RefSeq" id="WP_341404084.1">
    <property type="nucleotide sequence ID" value="NZ_JBBUKT010000002.1"/>
</dbReference>
<gene>
    <name evidence="2" type="ORF">WKV53_08230</name>
</gene>
<accession>A0ABU9AU57</accession>
<proteinExistence type="predicted"/>
<dbReference type="Gene3D" id="1.50.10.10">
    <property type="match status" value="1"/>
</dbReference>
<dbReference type="Proteomes" id="UP001371305">
    <property type="component" value="Unassembled WGS sequence"/>
</dbReference>
<dbReference type="EMBL" id="JBBUKT010000002">
    <property type="protein sequence ID" value="MEK7950479.1"/>
    <property type="molecule type" value="Genomic_DNA"/>
</dbReference>
<dbReference type="PROSITE" id="PS50022">
    <property type="entry name" value="FA58C_3"/>
    <property type="match status" value="1"/>
</dbReference>
<dbReference type="Pfam" id="PF00754">
    <property type="entry name" value="F5_F8_type_C"/>
    <property type="match status" value="1"/>
</dbReference>
<feature type="domain" description="F5/8 type C" evidence="1">
    <location>
        <begin position="144"/>
        <end position="280"/>
    </location>
</feature>
<organism evidence="2 3">
    <name type="scientific">Luteolibacter soli</name>
    <dbReference type="NCBI Taxonomy" id="3135280"/>
    <lineage>
        <taxon>Bacteria</taxon>
        <taxon>Pseudomonadati</taxon>
        <taxon>Verrucomicrobiota</taxon>
        <taxon>Verrucomicrobiia</taxon>
        <taxon>Verrucomicrobiales</taxon>
        <taxon>Verrucomicrobiaceae</taxon>
        <taxon>Luteolibacter</taxon>
    </lineage>
</organism>
<dbReference type="SUPFAM" id="SSF49785">
    <property type="entry name" value="Galactose-binding domain-like"/>
    <property type="match status" value="1"/>
</dbReference>
<name>A0ABU9AU57_9BACT</name>
<dbReference type="InterPro" id="IPR008928">
    <property type="entry name" value="6-hairpin_glycosidase_sf"/>
</dbReference>
<sequence length="1035" mass="115670">MKELVFDDFATAAGWQAFASGEAEMKITVEAGALRLDFDFHGGGGFVVARKEFRRTMPVDYAFAFRVRGSAPKNKFEFKLADPSNRNVWRWQEDEFDFREAPRELNLHGSRIDFAWGPAGGGRIEKLGAIEFVLSAGPGGKGTVWIDHFRFQDRTNRRKPRVTTSSSAAGSNAAGLLSARPKCEWRSEPSDQQPWLAVDFHEPREVGGLIIDWLPRPATRAFAVEASDDGKEWRVLHRVTDARGVRSFIHLPVTHSRFLRLSFVMPPPGLKRIAIQSFTFSKTLIDTFHSIAALSQRGYYPRYLTREQSYWTCAGSPEGLTCALINEEGMVEPDKGSFSLEPFLHLENELITWADARRSVDMEPDGLPIPSAFWSLPGLKLQTTAFATGKGADCVLFVRYRVTNSSAKSRRVKLFVAMRPFQVNPPWQEWNQLGGVSKITHVKRTGNAVWVNGDKPVIPLSAPSSFGCASFEQGSVSEHLAAGTLPEQQEVQDDFGFASAALGFEMKLAAGTSREVFVAVPFGRATSADKVAQIAGLNGAVQFSEAQRALASRVDHVEFRMPGGNARDAAETFKTAAGQILINRDGPAFQPGPRRYTRSWIRDGVIMGAALLRTGETAALTEFIKWYAPFQRPSGFVPCCVDRNGPDWLVEHDSHGQLVYGVRECFRFTHDLAFLQEMWPHVKKAARFIERLRARRLTPEYQAPEKRDRYGLLPESASHEGYLAHPVHSYWDDFWALRGLLDAAAIANLLGKRKDATDFTVLAGSLRETLRASIVMVIAERKLNYIPGSVEWADFDPTATSNAIALLQAADFLPREQLDAMYDLFVHDFRRKHRGEMDWNNYTAYEIRIVGALVRLGKRAEANELLDHFLADRRPLRWNQWPEISWRDPRSPGHLGDVPHTWISAEYMLAFASLFAWERESDDSLVIASGISPHWLANPRGLAVKGLHTWHGTLDLTLKLDHELVIELSGNVRPPPGGFVLRPPCPAPIRSVTSNGRKLTGFAPDEITIHDFPATIVIGFSKSRTPSRSRALNGV</sequence>
<evidence type="ECO:0000313" key="3">
    <source>
        <dbReference type="Proteomes" id="UP001371305"/>
    </source>
</evidence>
<protein>
    <submittedName>
        <fullName evidence="2">Discoidin domain-containing protein</fullName>
    </submittedName>
</protein>
<reference evidence="2 3" key="1">
    <citation type="submission" date="2024-04" db="EMBL/GenBank/DDBJ databases">
        <title>Luteolibacter sp. isolated from soil.</title>
        <authorList>
            <person name="An J."/>
        </authorList>
    </citation>
    <scope>NUCLEOTIDE SEQUENCE [LARGE SCALE GENOMIC DNA]</scope>
    <source>
        <strain evidence="2 3">Y139</strain>
    </source>
</reference>
<dbReference type="Gene3D" id="2.60.120.260">
    <property type="entry name" value="Galactose-binding domain-like"/>
    <property type="match status" value="1"/>
</dbReference>
<dbReference type="InterPro" id="IPR008979">
    <property type="entry name" value="Galactose-bd-like_sf"/>
</dbReference>
<comment type="caution">
    <text evidence="2">The sequence shown here is derived from an EMBL/GenBank/DDBJ whole genome shotgun (WGS) entry which is preliminary data.</text>
</comment>
<dbReference type="InterPro" id="IPR000421">
    <property type="entry name" value="FA58C"/>
</dbReference>